<dbReference type="RefSeq" id="WP_115470393.1">
    <property type="nucleotide sequence ID" value="NZ_BJEC01000001.1"/>
</dbReference>
<organism evidence="1 2">
    <name type="scientific">Weissella thailandensis</name>
    <dbReference type="NCBI Taxonomy" id="89061"/>
    <lineage>
        <taxon>Bacteria</taxon>
        <taxon>Bacillati</taxon>
        <taxon>Bacillota</taxon>
        <taxon>Bacilli</taxon>
        <taxon>Lactobacillales</taxon>
        <taxon>Lactobacillaceae</taxon>
        <taxon>Weissella</taxon>
    </lineage>
</organism>
<proteinExistence type="predicted"/>
<comment type="caution">
    <text evidence="1">The sequence shown here is derived from an EMBL/GenBank/DDBJ whole genome shotgun (WGS) entry which is preliminary data.</text>
</comment>
<dbReference type="Proteomes" id="UP000254492">
    <property type="component" value="Unassembled WGS sequence"/>
</dbReference>
<dbReference type="EMBL" id="QRAY01000002">
    <property type="protein sequence ID" value="RDS60220.1"/>
    <property type="molecule type" value="Genomic_DNA"/>
</dbReference>
<keyword evidence="2" id="KW-1185">Reference proteome</keyword>
<name>A0ABX9I7Y0_9LACO</name>
<evidence type="ECO:0000313" key="2">
    <source>
        <dbReference type="Proteomes" id="UP000254492"/>
    </source>
</evidence>
<gene>
    <name evidence="1" type="ORF">DWV05_01340</name>
</gene>
<evidence type="ECO:0008006" key="3">
    <source>
        <dbReference type="Google" id="ProtNLM"/>
    </source>
</evidence>
<reference evidence="1 2" key="1">
    <citation type="submission" date="2018-07" db="EMBL/GenBank/DDBJ databases">
        <title>Genome-based reclassification of Weissella jogaejeotgali as Weissella thailandensis.</title>
        <authorList>
            <person name="Chun J."/>
            <person name="Kim B.-Y."/>
            <person name="Kwak M.-J."/>
        </authorList>
    </citation>
    <scope>NUCLEOTIDE SEQUENCE [LARGE SCALE GENOMIC DNA]</scope>
    <source>
        <strain evidence="1 2">KCTC 3751</strain>
    </source>
</reference>
<evidence type="ECO:0000313" key="1">
    <source>
        <dbReference type="EMBL" id="RDS60220.1"/>
    </source>
</evidence>
<protein>
    <recommendedName>
        <fullName evidence="3">Phage head morphogenesis domain-containing protein</fullName>
    </recommendedName>
</protein>
<sequence length="303" mass="34473">MSEDKYDNYTDDDFLVDLNAYADQRDAEQAEDNAELKQHLGEMVGGFLGVWWYLRAFGAASSRNIRTYAAVVDKKAKLTAWETADDQINQEHPHFQSKVTIMNEFGACSKCLPYLGSDYTLAEAKSLVPFHYNCRCTIVRDTSDFDSVIAGTAAGLLTRKEDNQPDSNPITDRELQDASEWFTSTGGLIITDDESVRMLDYFGIEASAHDGYTISLRPNPNRAAVYEELYHAKQYRDGIITDAGESRLKAEIMTQHYLLDNAKMLKLSDYEIMVTRKALNDWEADLNEFYNKNGISNRWQYGH</sequence>
<accession>A0ABX9I7Y0</accession>